<sequence length="92" mass="10550">MTEWSEIGKVWVDSGQIAIADPCYLLSRKEYQETFVKNYQKQPHEFKRGVVTNGWGGDGNFPVLVKKNKDGLITEMRIILDRGSPEYRGVTE</sequence>
<name>A0A0F9TX77_9ZZZZ</name>
<protein>
    <submittedName>
        <fullName evidence="1">Uncharacterized protein</fullName>
    </submittedName>
</protein>
<comment type="caution">
    <text evidence="1">The sequence shown here is derived from an EMBL/GenBank/DDBJ whole genome shotgun (WGS) entry which is preliminary data.</text>
</comment>
<gene>
    <name evidence="1" type="ORF">LCGC14_0677020</name>
</gene>
<dbReference type="AlphaFoldDB" id="A0A0F9TX77"/>
<organism evidence="1">
    <name type="scientific">marine sediment metagenome</name>
    <dbReference type="NCBI Taxonomy" id="412755"/>
    <lineage>
        <taxon>unclassified sequences</taxon>
        <taxon>metagenomes</taxon>
        <taxon>ecological metagenomes</taxon>
    </lineage>
</organism>
<evidence type="ECO:0000313" key="1">
    <source>
        <dbReference type="EMBL" id="KKN46008.1"/>
    </source>
</evidence>
<accession>A0A0F9TX77</accession>
<reference evidence="1" key="1">
    <citation type="journal article" date="2015" name="Nature">
        <title>Complex archaea that bridge the gap between prokaryotes and eukaryotes.</title>
        <authorList>
            <person name="Spang A."/>
            <person name="Saw J.H."/>
            <person name="Jorgensen S.L."/>
            <person name="Zaremba-Niedzwiedzka K."/>
            <person name="Martijn J."/>
            <person name="Lind A.E."/>
            <person name="van Eijk R."/>
            <person name="Schleper C."/>
            <person name="Guy L."/>
            <person name="Ettema T.J."/>
        </authorList>
    </citation>
    <scope>NUCLEOTIDE SEQUENCE</scope>
</reference>
<proteinExistence type="predicted"/>
<dbReference type="EMBL" id="LAZR01001353">
    <property type="protein sequence ID" value="KKN46008.1"/>
    <property type="molecule type" value="Genomic_DNA"/>
</dbReference>